<evidence type="ECO:0000256" key="6">
    <source>
        <dbReference type="ARBA" id="ARBA00022840"/>
    </source>
</evidence>
<protein>
    <recommendedName>
        <fullName evidence="2">non-specific serine/threonine protein kinase</fullName>
        <ecNumber evidence="2">2.7.11.1</ecNumber>
    </recommendedName>
</protein>
<keyword evidence="3" id="KW-0808">Transferase</keyword>
<organism evidence="11 12">
    <name type="scientific">Streptomyces monticola</name>
    <dbReference type="NCBI Taxonomy" id="2666263"/>
    <lineage>
        <taxon>Bacteria</taxon>
        <taxon>Bacillati</taxon>
        <taxon>Actinomycetota</taxon>
        <taxon>Actinomycetes</taxon>
        <taxon>Kitasatosporales</taxon>
        <taxon>Streptomycetaceae</taxon>
        <taxon>Streptomyces</taxon>
    </lineage>
</organism>
<name>A0ABW2JSF9_9ACTN</name>
<dbReference type="CDD" id="cd14014">
    <property type="entry name" value="STKc_PknB_like"/>
    <property type="match status" value="1"/>
</dbReference>
<feature type="region of interest" description="Disordered" evidence="8">
    <location>
        <begin position="1"/>
        <end position="39"/>
    </location>
</feature>
<gene>
    <name evidence="11" type="ORF">ACFQVC_33450</name>
</gene>
<keyword evidence="6 7" id="KW-0067">ATP-binding</keyword>
<evidence type="ECO:0000256" key="5">
    <source>
        <dbReference type="ARBA" id="ARBA00022777"/>
    </source>
</evidence>
<feature type="binding site" evidence="7">
    <location>
        <position position="69"/>
    </location>
    <ligand>
        <name>ATP</name>
        <dbReference type="ChEBI" id="CHEBI:30616"/>
    </ligand>
</feature>
<dbReference type="InterPro" id="IPR050660">
    <property type="entry name" value="NEK_Ser/Thr_kinase"/>
</dbReference>
<feature type="compositionally biased region" description="Gly residues" evidence="8">
    <location>
        <begin position="548"/>
        <end position="567"/>
    </location>
</feature>
<feature type="compositionally biased region" description="Low complexity" evidence="8">
    <location>
        <begin position="390"/>
        <end position="419"/>
    </location>
</feature>
<dbReference type="Gene3D" id="3.30.200.20">
    <property type="entry name" value="Phosphorylase Kinase, domain 1"/>
    <property type="match status" value="1"/>
</dbReference>
<evidence type="ECO:0000256" key="9">
    <source>
        <dbReference type="SAM" id="Phobius"/>
    </source>
</evidence>
<feature type="transmembrane region" description="Helical" evidence="9">
    <location>
        <begin position="437"/>
        <end position="457"/>
    </location>
</feature>
<keyword evidence="12" id="KW-1185">Reference proteome</keyword>
<evidence type="ECO:0000256" key="8">
    <source>
        <dbReference type="SAM" id="MobiDB-lite"/>
    </source>
</evidence>
<dbReference type="EMBL" id="JBHTCF010000019">
    <property type="protein sequence ID" value="MFC7309099.1"/>
    <property type="molecule type" value="Genomic_DNA"/>
</dbReference>
<dbReference type="InterPro" id="IPR011009">
    <property type="entry name" value="Kinase-like_dom_sf"/>
</dbReference>
<comment type="caution">
    <text evidence="11">The sequence shown here is derived from an EMBL/GenBank/DDBJ whole genome shotgun (WGS) entry which is preliminary data.</text>
</comment>
<dbReference type="PROSITE" id="PS00107">
    <property type="entry name" value="PROTEIN_KINASE_ATP"/>
    <property type="match status" value="1"/>
</dbReference>
<evidence type="ECO:0000256" key="4">
    <source>
        <dbReference type="ARBA" id="ARBA00022741"/>
    </source>
</evidence>
<dbReference type="SUPFAM" id="SSF56112">
    <property type="entry name" value="Protein kinase-like (PK-like)"/>
    <property type="match status" value="1"/>
</dbReference>
<dbReference type="Proteomes" id="UP001596523">
    <property type="component" value="Unassembled WGS sequence"/>
</dbReference>
<dbReference type="PANTHER" id="PTHR43671:SF13">
    <property type="entry name" value="SERINE_THREONINE-PROTEIN KINASE NEK2"/>
    <property type="match status" value="1"/>
</dbReference>
<dbReference type="PANTHER" id="PTHR43671">
    <property type="entry name" value="SERINE/THREONINE-PROTEIN KINASE NEK"/>
    <property type="match status" value="1"/>
</dbReference>
<feature type="compositionally biased region" description="Low complexity" evidence="8">
    <location>
        <begin position="364"/>
        <end position="380"/>
    </location>
</feature>
<dbReference type="InterPro" id="IPR008271">
    <property type="entry name" value="Ser/Thr_kinase_AS"/>
</dbReference>
<evidence type="ECO:0000256" key="2">
    <source>
        <dbReference type="ARBA" id="ARBA00012513"/>
    </source>
</evidence>
<keyword evidence="9" id="KW-0812">Transmembrane</keyword>
<feature type="compositionally biased region" description="Basic and acidic residues" evidence="8">
    <location>
        <begin position="1"/>
        <end position="12"/>
    </location>
</feature>
<dbReference type="Gene3D" id="1.10.510.10">
    <property type="entry name" value="Transferase(Phosphotransferase) domain 1"/>
    <property type="match status" value="1"/>
</dbReference>
<evidence type="ECO:0000313" key="12">
    <source>
        <dbReference type="Proteomes" id="UP001596523"/>
    </source>
</evidence>
<dbReference type="Pfam" id="PF00069">
    <property type="entry name" value="Pkinase"/>
    <property type="match status" value="1"/>
</dbReference>
<proteinExistence type="inferred from homology"/>
<keyword evidence="5 11" id="KW-0418">Kinase</keyword>
<reference evidence="12" key="1">
    <citation type="journal article" date="2019" name="Int. J. Syst. Evol. Microbiol.">
        <title>The Global Catalogue of Microorganisms (GCM) 10K type strain sequencing project: providing services to taxonomists for standard genome sequencing and annotation.</title>
        <authorList>
            <consortium name="The Broad Institute Genomics Platform"/>
            <consortium name="The Broad Institute Genome Sequencing Center for Infectious Disease"/>
            <person name="Wu L."/>
            <person name="Ma J."/>
        </authorList>
    </citation>
    <scope>NUCLEOTIDE SEQUENCE [LARGE SCALE GENOMIC DNA]</scope>
    <source>
        <strain evidence="12">SYNS20</strain>
    </source>
</reference>
<feature type="compositionally biased region" description="Basic and acidic residues" evidence="8">
    <location>
        <begin position="487"/>
        <end position="518"/>
    </location>
</feature>
<accession>A0ABW2JSF9</accession>
<keyword evidence="4 7" id="KW-0547">Nucleotide-binding</keyword>
<evidence type="ECO:0000259" key="10">
    <source>
        <dbReference type="PROSITE" id="PS50011"/>
    </source>
</evidence>
<comment type="similarity">
    <text evidence="1">Belongs to the protein kinase superfamily. NEK Ser/Thr protein kinase family. NIMA subfamily.</text>
</comment>
<dbReference type="PROSITE" id="PS50011">
    <property type="entry name" value="PROTEIN_KINASE_DOM"/>
    <property type="match status" value="1"/>
</dbReference>
<evidence type="ECO:0000256" key="3">
    <source>
        <dbReference type="ARBA" id="ARBA00022679"/>
    </source>
</evidence>
<evidence type="ECO:0000256" key="7">
    <source>
        <dbReference type="PROSITE-ProRule" id="PRU10141"/>
    </source>
</evidence>
<dbReference type="InterPro" id="IPR000719">
    <property type="entry name" value="Prot_kinase_dom"/>
</dbReference>
<dbReference type="EC" id="2.7.11.1" evidence="2"/>
<dbReference type="RefSeq" id="WP_381837706.1">
    <property type="nucleotide sequence ID" value="NZ_JBHTCF010000019.1"/>
</dbReference>
<dbReference type="GO" id="GO:0016301">
    <property type="term" value="F:kinase activity"/>
    <property type="evidence" value="ECO:0007669"/>
    <property type="project" value="UniProtKB-KW"/>
</dbReference>
<dbReference type="InterPro" id="IPR017441">
    <property type="entry name" value="Protein_kinase_ATP_BS"/>
</dbReference>
<feature type="domain" description="Protein kinase" evidence="10">
    <location>
        <begin position="41"/>
        <end position="300"/>
    </location>
</feature>
<dbReference type="PROSITE" id="PS00108">
    <property type="entry name" value="PROTEIN_KINASE_ST"/>
    <property type="match status" value="1"/>
</dbReference>
<feature type="compositionally biased region" description="Low complexity" evidence="8">
    <location>
        <begin position="531"/>
        <end position="547"/>
    </location>
</feature>
<feature type="compositionally biased region" description="Gly residues" evidence="8">
    <location>
        <begin position="13"/>
        <end position="26"/>
    </location>
</feature>
<dbReference type="SMART" id="SM00220">
    <property type="entry name" value="S_TKc"/>
    <property type="match status" value="1"/>
</dbReference>
<keyword evidence="9" id="KW-0472">Membrane</keyword>
<keyword evidence="9" id="KW-1133">Transmembrane helix</keyword>
<evidence type="ECO:0000313" key="11">
    <source>
        <dbReference type="EMBL" id="MFC7309099.1"/>
    </source>
</evidence>
<sequence length="686" mass="70264">MHSSHDDRDDGLGGRLGGGLGNGFGGIEPLSPTDPPRVGPYQLLGRLGAGGMGRVYLARSEGGRTVAVKVVHEEHTSDRQFRARFRREVEAARSVGGRFTAPVLDADPQAERPWVATGYVPGPSLEQVVREYGPLPAASVHALADGMLRALQGIHGAGIVHRDLKPSNVMLTVEGPKVIDFGIARAVQTSIESLLTSTGMVVGSPGFMAPEQIRGEETGPKADVFALGCMLVYAATGRLAFGHGASNQHALMYRIVEDEPDLDRIEDTALRALIARCLTKGVTERPDVDALLADPGRPATAARGSSASWLPGELVAHLAQHTARLLDAEAPLAAASTGMGTGTGTPEPGAPGEAEEDPQPEPAPDAAADTGAEAAGPEADAGTDADADEAAPTPSDPATFRLRRAPSASEAPAPKQSAATGTDRPGTDRRGHRRTPWIIAAAALAVLATSGTVYLFIERDRDTQGADSNRSAPPASSNSPSSPAPSKSEDADAKGKDEDKGKGKEDGKGKDSGGDKGDAAAAGAGGGDGDPTGAADDQPAEGSDGSQTSGGGSGSGGGDSGGSGGGEAPANSVPSYFLGSWANDSPYGGPTRITVQRATAGQQAVTFYGTTGAPGQNCVNVARLISVQNGGSRLNLDTATVDKSRSNSACGEMKPSYLDTDEPSGMRFYKDKAFTQENQAWTFHRA</sequence>
<evidence type="ECO:0000256" key="1">
    <source>
        <dbReference type="ARBA" id="ARBA00010886"/>
    </source>
</evidence>
<feature type="region of interest" description="Disordered" evidence="8">
    <location>
        <begin position="335"/>
        <end position="431"/>
    </location>
</feature>
<feature type="compositionally biased region" description="Low complexity" evidence="8">
    <location>
        <begin position="335"/>
        <end position="352"/>
    </location>
</feature>
<feature type="compositionally biased region" description="Low complexity" evidence="8">
    <location>
        <begin position="466"/>
        <end position="486"/>
    </location>
</feature>
<feature type="region of interest" description="Disordered" evidence="8">
    <location>
        <begin position="462"/>
        <end position="571"/>
    </location>
</feature>